<dbReference type="EMBL" id="CAKLDM010000001">
    <property type="protein sequence ID" value="CAH0536790.1"/>
    <property type="molecule type" value="Genomic_DNA"/>
</dbReference>
<feature type="signal peptide" evidence="1">
    <location>
        <begin position="1"/>
        <end position="19"/>
    </location>
</feature>
<evidence type="ECO:0000313" key="3">
    <source>
        <dbReference type="Proteomes" id="UP000838748"/>
    </source>
</evidence>
<accession>A0ABN8DZ97</accession>
<reference evidence="2" key="1">
    <citation type="submission" date="2021-11" db="EMBL/GenBank/DDBJ databases">
        <authorList>
            <person name="Rodrigo-Torres L."/>
            <person name="Arahal R. D."/>
            <person name="Lucena T."/>
        </authorList>
    </citation>
    <scope>NUCLEOTIDE SEQUENCE</scope>
    <source>
        <strain evidence="2">CECT 7928</strain>
    </source>
</reference>
<keyword evidence="1" id="KW-0732">Signal</keyword>
<proteinExistence type="predicted"/>
<organism evidence="2 3">
    <name type="scientific">Vibrio marisflavi CECT 7928</name>
    <dbReference type="NCBI Taxonomy" id="634439"/>
    <lineage>
        <taxon>Bacteria</taxon>
        <taxon>Pseudomonadati</taxon>
        <taxon>Pseudomonadota</taxon>
        <taxon>Gammaproteobacteria</taxon>
        <taxon>Vibrionales</taxon>
        <taxon>Vibrionaceae</taxon>
        <taxon>Vibrio</taxon>
    </lineage>
</organism>
<gene>
    <name evidence="2" type="ORF">VMF7928_00681</name>
</gene>
<comment type="caution">
    <text evidence="2">The sequence shown here is derived from an EMBL/GenBank/DDBJ whole genome shotgun (WGS) entry which is preliminary data.</text>
</comment>
<evidence type="ECO:0000256" key="1">
    <source>
        <dbReference type="SAM" id="SignalP"/>
    </source>
</evidence>
<dbReference type="RefSeq" id="WP_237360074.1">
    <property type="nucleotide sequence ID" value="NZ_CAKLDM010000001.1"/>
</dbReference>
<sequence length="293" mass="33485">MRSILVIILGVLLSAPSYANSVEWFEENTPLTQAHQHLLDDDLPAMFSSLVELWQLDDSKTLGPHLNALFMQSLELDCGKGLVTKSFPEWIKSVVVERADVQSPGRDSYRVVVQVTSTKRLYSVSLKKWVNKTISADDALTSNQIKTGDSTDYIYTMRYNLNNWVPQGLYRIDVTAENQDSWSSWLIFGKPKAKQTVRWISKDRWVVEKNALLNRFCPLPKLDVSVFSYKDGKYDQVWNESYDSDYPVSLGDNKLSPGRYVLAVSMTHQRWQGPIIVEQTQTISKTYDVSVDD</sequence>
<dbReference type="Proteomes" id="UP000838748">
    <property type="component" value="Unassembled WGS sequence"/>
</dbReference>
<evidence type="ECO:0000313" key="2">
    <source>
        <dbReference type="EMBL" id="CAH0536790.1"/>
    </source>
</evidence>
<dbReference type="InterPro" id="IPR021290">
    <property type="entry name" value="DUF2861"/>
</dbReference>
<name>A0ABN8DZ97_9VIBR</name>
<dbReference type="Pfam" id="PF11060">
    <property type="entry name" value="DUF2861"/>
    <property type="match status" value="1"/>
</dbReference>
<feature type="chain" id="PRO_5045036638" description="DUF2861 domain-containing protein" evidence="1">
    <location>
        <begin position="20"/>
        <end position="293"/>
    </location>
</feature>
<protein>
    <recommendedName>
        <fullName evidence="4">DUF2861 domain-containing protein</fullName>
    </recommendedName>
</protein>
<keyword evidence="3" id="KW-1185">Reference proteome</keyword>
<evidence type="ECO:0008006" key="4">
    <source>
        <dbReference type="Google" id="ProtNLM"/>
    </source>
</evidence>